<feature type="compositionally biased region" description="Acidic residues" evidence="1">
    <location>
        <begin position="1"/>
        <end position="14"/>
    </location>
</feature>
<evidence type="ECO:0000313" key="3">
    <source>
        <dbReference type="Proteomes" id="UP000626109"/>
    </source>
</evidence>
<sequence length="478" mass="52001">MADNDDAEGMEDQDVAGIASFDPDLFEPHELQYGLTRLMDFRQAMLPISKPAAVVGLKFLICPGSGYDGGEAEHEPDRDRLRGGDRSRKGKGKEKGSGKGGRFIPEMGKTDIMPGSQRGNWWRNLGADGLDVIVREQFLLTSDELWKVPPGHYVLQAGPLEVFVSGPASGLQRMPVQPRGWVTVDASSVGGPCYLEKVRSPRWKVVFSSGSSKGDIVVRASVSLDSEEVAVLTCGTMVEQNGPLESTEDGIIRMPIMFAEGVGREPSSASQPPRTRSGWVTCDASAQGGPKFFEPVAPPESIVHRTAPPPPPPAAARPNGDGDAGGEDEPGEGPGAPVQNSWESNRVWKCVSLEETSGDKQLVMVTRAEPYAPGTGRLPPEDIIVRWLVTGDMVEQTGHSKKSRGYMVMPVRLLQAADGSKTFDKVYEGWVTRRVVDKSRESPAGSWFVEILDGKVRSERAKKSGRRRDQKDQHLEEE</sequence>
<reference evidence="2" key="1">
    <citation type="submission" date="2021-02" db="EMBL/GenBank/DDBJ databases">
        <authorList>
            <person name="Dougan E. K."/>
            <person name="Rhodes N."/>
            <person name="Thang M."/>
            <person name="Chan C."/>
        </authorList>
    </citation>
    <scope>NUCLEOTIDE SEQUENCE</scope>
</reference>
<evidence type="ECO:0000256" key="1">
    <source>
        <dbReference type="SAM" id="MobiDB-lite"/>
    </source>
</evidence>
<comment type="caution">
    <text evidence="2">The sequence shown here is derived from an EMBL/GenBank/DDBJ whole genome shotgun (WGS) entry which is preliminary data.</text>
</comment>
<gene>
    <name evidence="2" type="ORF">PGLA2088_LOCUS29835</name>
</gene>
<feature type="region of interest" description="Disordered" evidence="1">
    <location>
        <begin position="1"/>
        <end position="21"/>
    </location>
</feature>
<dbReference type="AlphaFoldDB" id="A0A813K9U1"/>
<feature type="region of interest" description="Disordered" evidence="1">
    <location>
        <begin position="459"/>
        <end position="478"/>
    </location>
</feature>
<evidence type="ECO:0000313" key="2">
    <source>
        <dbReference type="EMBL" id="CAE8696443.1"/>
    </source>
</evidence>
<dbReference type="Proteomes" id="UP000626109">
    <property type="component" value="Unassembled WGS sequence"/>
</dbReference>
<feature type="region of interest" description="Disordered" evidence="1">
    <location>
        <begin position="262"/>
        <end position="343"/>
    </location>
</feature>
<name>A0A813K9U1_POLGL</name>
<dbReference type="EMBL" id="CAJNNW010028508">
    <property type="protein sequence ID" value="CAE8696443.1"/>
    <property type="molecule type" value="Genomic_DNA"/>
</dbReference>
<organism evidence="2 3">
    <name type="scientific">Polarella glacialis</name>
    <name type="common">Dinoflagellate</name>
    <dbReference type="NCBI Taxonomy" id="89957"/>
    <lineage>
        <taxon>Eukaryota</taxon>
        <taxon>Sar</taxon>
        <taxon>Alveolata</taxon>
        <taxon>Dinophyceae</taxon>
        <taxon>Suessiales</taxon>
        <taxon>Suessiaceae</taxon>
        <taxon>Polarella</taxon>
    </lineage>
</organism>
<feature type="region of interest" description="Disordered" evidence="1">
    <location>
        <begin position="68"/>
        <end position="110"/>
    </location>
</feature>
<feature type="compositionally biased region" description="Basic and acidic residues" evidence="1">
    <location>
        <begin position="71"/>
        <end position="97"/>
    </location>
</feature>
<proteinExistence type="predicted"/>
<protein>
    <submittedName>
        <fullName evidence="2">Uncharacterized protein</fullName>
    </submittedName>
</protein>
<accession>A0A813K9U1</accession>